<evidence type="ECO:0000256" key="1">
    <source>
        <dbReference type="SAM" id="MobiDB-lite"/>
    </source>
</evidence>
<organism evidence="2 3">
    <name type="scientific">Caenorhabditis briggsae</name>
    <dbReference type="NCBI Taxonomy" id="6238"/>
    <lineage>
        <taxon>Eukaryota</taxon>
        <taxon>Metazoa</taxon>
        <taxon>Ecdysozoa</taxon>
        <taxon>Nematoda</taxon>
        <taxon>Chromadorea</taxon>
        <taxon>Rhabditida</taxon>
        <taxon>Rhabditina</taxon>
        <taxon>Rhabditomorpha</taxon>
        <taxon>Rhabditoidea</taxon>
        <taxon>Rhabditidae</taxon>
        <taxon>Peloderinae</taxon>
        <taxon>Caenorhabditis</taxon>
    </lineage>
</organism>
<name>A0AAE9DC57_CAEBR</name>
<protein>
    <submittedName>
        <fullName evidence="2">Uncharacterized protein</fullName>
    </submittedName>
</protein>
<feature type="compositionally biased region" description="Polar residues" evidence="1">
    <location>
        <begin position="31"/>
        <end position="43"/>
    </location>
</feature>
<proteinExistence type="predicted"/>
<gene>
    <name evidence="2" type="ORF">L3Y34_001217</name>
</gene>
<evidence type="ECO:0000313" key="3">
    <source>
        <dbReference type="Proteomes" id="UP000827892"/>
    </source>
</evidence>
<accession>A0AAE9DC57</accession>
<dbReference type="Proteomes" id="UP000827892">
    <property type="component" value="Chromosome III"/>
</dbReference>
<feature type="region of interest" description="Disordered" evidence="1">
    <location>
        <begin position="15"/>
        <end position="49"/>
    </location>
</feature>
<dbReference type="InterPro" id="IPR009564">
    <property type="entry name" value="DUF1179"/>
</dbReference>
<reference evidence="2 3" key="1">
    <citation type="submission" date="2022-05" db="EMBL/GenBank/DDBJ databases">
        <title>Chromosome-level reference genomes for two strains of Caenorhabditis briggsae: an improved platform for comparative genomics.</title>
        <authorList>
            <person name="Stevens L."/>
            <person name="Andersen E.C."/>
        </authorList>
    </citation>
    <scope>NUCLEOTIDE SEQUENCE [LARGE SCALE GENOMIC DNA]</scope>
    <source>
        <strain evidence="2">QX1410_ONT</strain>
        <tissue evidence="2">Whole-organism</tissue>
    </source>
</reference>
<sequence length="70" mass="7645">MHLFWFLWENVQLVDTNTPKNPTSKKDARRPQSQVAPQETPAENSKVADDTLANVASIAPDVSTGAPPKS</sequence>
<evidence type="ECO:0000313" key="2">
    <source>
        <dbReference type="EMBL" id="ULU00605.1"/>
    </source>
</evidence>
<dbReference type="EMBL" id="CP090893">
    <property type="protein sequence ID" value="ULU00605.1"/>
    <property type="molecule type" value="Genomic_DNA"/>
</dbReference>
<dbReference type="AlphaFoldDB" id="A0AAE9DC57"/>
<dbReference type="Pfam" id="PF06678">
    <property type="entry name" value="DUF1179"/>
    <property type="match status" value="1"/>
</dbReference>